<evidence type="ECO:0000256" key="2">
    <source>
        <dbReference type="SAM" id="MobiDB-lite"/>
    </source>
</evidence>
<evidence type="ECO:0000256" key="1">
    <source>
        <dbReference type="ARBA" id="ARBA00022729"/>
    </source>
</evidence>
<proteinExistence type="predicted"/>
<feature type="compositionally biased region" description="Low complexity" evidence="2">
    <location>
        <begin position="1"/>
        <end position="18"/>
    </location>
</feature>
<dbReference type="Gene3D" id="2.60.40.1240">
    <property type="match status" value="1"/>
</dbReference>
<protein>
    <recommendedName>
        <fullName evidence="6">DUF4352 domain-containing protein</fullName>
    </recommendedName>
</protein>
<dbReference type="InterPro" id="IPR029050">
    <property type="entry name" value="Immunoprotect_excell_Ig-like"/>
</dbReference>
<comment type="caution">
    <text evidence="4">The sequence shown here is derived from an EMBL/GenBank/DDBJ whole genome shotgun (WGS) entry which is preliminary data.</text>
</comment>
<feature type="region of interest" description="Disordered" evidence="2">
    <location>
        <begin position="1"/>
        <end position="25"/>
    </location>
</feature>
<dbReference type="Proteomes" id="UP000530928">
    <property type="component" value="Unassembled WGS sequence"/>
</dbReference>
<keyword evidence="3" id="KW-1133">Transmembrane helix</keyword>
<reference evidence="4 5" key="1">
    <citation type="submission" date="2020-07" db="EMBL/GenBank/DDBJ databases">
        <title>Genomic Encyclopedia of Type Strains, Phase IV (KMG-IV): sequencing the most valuable type-strain genomes for metagenomic binning, comparative biology and taxonomic classification.</title>
        <authorList>
            <person name="Goeker M."/>
        </authorList>
    </citation>
    <scope>NUCLEOTIDE SEQUENCE [LARGE SCALE GENOMIC DNA]</scope>
    <source>
        <strain evidence="4 5">DSM 45533</strain>
    </source>
</reference>
<keyword evidence="3" id="KW-0472">Membrane</keyword>
<keyword evidence="3" id="KW-0812">Transmembrane</keyword>
<keyword evidence="5" id="KW-1185">Reference proteome</keyword>
<sequence length="219" mass="23421">MTATAQQQQQEAAAPGGRRAARSRRNRKGPAILNALAGLVLASGAIWIQSMAMSPDDMDMPLTYVGDKGEEVDAGRFSVKVEGVDSARSIRLTADELVRTDLLFLVVNLSATSKSEPLRFQEPYLLTPDGTRFKATDKVGNILTLSNKYVQPGMRSGGSWVFEVPASALQGSSIIVQAPTSALYVEPLIPEAEVDLGIDEALAKQLGSAPKDVYSLEAK</sequence>
<feature type="transmembrane region" description="Helical" evidence="3">
    <location>
        <begin position="31"/>
        <end position="48"/>
    </location>
</feature>
<organism evidence="4 5">
    <name type="scientific">Nonomuraea soli</name>
    <dbReference type="NCBI Taxonomy" id="1032476"/>
    <lineage>
        <taxon>Bacteria</taxon>
        <taxon>Bacillati</taxon>
        <taxon>Actinomycetota</taxon>
        <taxon>Actinomycetes</taxon>
        <taxon>Streptosporangiales</taxon>
        <taxon>Streptosporangiaceae</taxon>
        <taxon>Nonomuraea</taxon>
    </lineage>
</organism>
<gene>
    <name evidence="4" type="ORF">HNR30_008396</name>
</gene>
<accession>A0A7W0CTJ0</accession>
<dbReference type="AlphaFoldDB" id="A0A7W0CTJ0"/>
<evidence type="ECO:0000256" key="3">
    <source>
        <dbReference type="SAM" id="Phobius"/>
    </source>
</evidence>
<keyword evidence="1" id="KW-0732">Signal</keyword>
<dbReference type="RefSeq" id="WP_181615725.1">
    <property type="nucleotide sequence ID" value="NZ_BAABAM010000010.1"/>
</dbReference>
<evidence type="ECO:0000313" key="4">
    <source>
        <dbReference type="EMBL" id="MBA2897000.1"/>
    </source>
</evidence>
<name>A0A7W0CTJ0_9ACTN</name>
<evidence type="ECO:0000313" key="5">
    <source>
        <dbReference type="Proteomes" id="UP000530928"/>
    </source>
</evidence>
<dbReference type="EMBL" id="JACDUR010000010">
    <property type="protein sequence ID" value="MBA2897000.1"/>
    <property type="molecule type" value="Genomic_DNA"/>
</dbReference>
<evidence type="ECO:0008006" key="6">
    <source>
        <dbReference type="Google" id="ProtNLM"/>
    </source>
</evidence>